<dbReference type="Proteomes" id="UP000242457">
    <property type="component" value="Unassembled WGS sequence"/>
</dbReference>
<name>A0A2A3EME4_APICC</name>
<proteinExistence type="predicted"/>
<accession>A0A2A3EME4</accession>
<feature type="compositionally biased region" description="Basic and acidic residues" evidence="1">
    <location>
        <begin position="55"/>
        <end position="73"/>
    </location>
</feature>
<evidence type="ECO:0000256" key="1">
    <source>
        <dbReference type="SAM" id="MobiDB-lite"/>
    </source>
</evidence>
<feature type="compositionally biased region" description="Polar residues" evidence="1">
    <location>
        <begin position="1"/>
        <end position="12"/>
    </location>
</feature>
<dbReference type="AlphaFoldDB" id="A0A2A3EME4"/>
<gene>
    <name evidence="2" type="ORF">APICC_05444</name>
</gene>
<feature type="compositionally biased region" description="Polar residues" evidence="1">
    <location>
        <begin position="554"/>
        <end position="571"/>
    </location>
</feature>
<feature type="region of interest" description="Disordered" evidence="1">
    <location>
        <begin position="141"/>
        <end position="172"/>
    </location>
</feature>
<sequence>MYASKLTRSTNRAPDLEHPGAHAQNFISKSTDGEVLTQYVYKSFQDSGKTANKSNTEEKLHKERMDQNVEEKSGNGMKLRAPVGWTIAIVHVMSNVLNEIRIRFLRLQINHYSRQLRYEINIENSKILPREAGNLKKSAMSAAVRERTTTHTSRKIVSHGGPISGQSQSTTTANSLENNLDALLEDLQTSVSRSATPSRGGRALSPQVEYRVAANPTKIVSEGRPISPTRTMTTTTEKYVSTGPSGAPSGIPGLDFIDSELQNKKRKNLQYTMGQSLFQVQPGQSKTIAYKQVSYQYNKTLDGKPIDSWTVDNALTNTSAAMIDDIRERTYEESTMQRGIEPVGKSVNRELVSYQTEPVQQNTVTTVHKTTAAQEYGNVEYIPVPSPTPAVPINLAPGPNTKVTTTIKTYTYELPGPPETYLPGGNVPGTVVLPGDQTITYTIPKGTTSTADKTITYQTVTENVPSKSPARYSSPPPPVTDVTKKSTTIHQESKFYREEHHGGRPSHPTTTSYHPGSPPPIENKTTITRNEKYYQVDGTYPNGYPAGDHPGTTVIYQNQPPNVSETHTTINRVEEHYPSRPPSSGRHPTPDKPGTPVNYYTSPPQSSAQPQSTTIYKLSNTTTTIPPNKNPEDHEVLLPKPFPVEDVRAKPVNNVQTPPKKLEDLMASFSDTEREVLEDIEKREKEQQKDSPAVKKEVDFVPHTPPKVKSKNVAGPPVYYPPGAAEFTKKEECSAAMSQAGGGWAKAKGKYEYEASSKSKTKSSSGKAVVPVCLPLCCALPCVIM</sequence>
<reference evidence="2 3" key="1">
    <citation type="submission" date="2014-07" db="EMBL/GenBank/DDBJ databases">
        <title>Genomic and transcriptomic analysis on Apis cerana provide comprehensive insights into honey bee biology.</title>
        <authorList>
            <person name="Diao Q."/>
            <person name="Sun L."/>
            <person name="Zheng H."/>
            <person name="Zheng H."/>
            <person name="Xu S."/>
            <person name="Wang S."/>
            <person name="Zeng Z."/>
            <person name="Hu F."/>
            <person name="Su S."/>
            <person name="Wu J."/>
        </authorList>
    </citation>
    <scope>NUCLEOTIDE SEQUENCE [LARGE SCALE GENOMIC DNA]</scope>
    <source>
        <tissue evidence="2">Pupae without intestine</tissue>
    </source>
</reference>
<keyword evidence="3" id="KW-1185">Reference proteome</keyword>
<feature type="region of interest" description="Disordered" evidence="1">
    <location>
        <begin position="462"/>
        <end position="612"/>
    </location>
</feature>
<organism evidence="2 3">
    <name type="scientific">Apis cerana cerana</name>
    <name type="common">Oriental honeybee</name>
    <dbReference type="NCBI Taxonomy" id="94128"/>
    <lineage>
        <taxon>Eukaryota</taxon>
        <taxon>Metazoa</taxon>
        <taxon>Ecdysozoa</taxon>
        <taxon>Arthropoda</taxon>
        <taxon>Hexapoda</taxon>
        <taxon>Insecta</taxon>
        <taxon>Pterygota</taxon>
        <taxon>Neoptera</taxon>
        <taxon>Endopterygota</taxon>
        <taxon>Hymenoptera</taxon>
        <taxon>Apocrita</taxon>
        <taxon>Aculeata</taxon>
        <taxon>Apoidea</taxon>
        <taxon>Anthophila</taxon>
        <taxon>Apidae</taxon>
        <taxon>Apis</taxon>
    </lineage>
</organism>
<feature type="region of interest" description="Disordered" evidence="1">
    <location>
        <begin position="1"/>
        <end position="20"/>
    </location>
</feature>
<feature type="region of interest" description="Disordered" evidence="1">
    <location>
        <begin position="47"/>
        <end position="74"/>
    </location>
</feature>
<feature type="compositionally biased region" description="Basic and acidic residues" evidence="1">
    <location>
        <begin position="491"/>
        <end position="502"/>
    </location>
</feature>
<dbReference type="EMBL" id="KZ288219">
    <property type="protein sequence ID" value="PBC32211.1"/>
    <property type="molecule type" value="Genomic_DNA"/>
</dbReference>
<dbReference type="PANTHER" id="PTHR41156:SF1">
    <property type="entry name" value="ZASP-LIKE MOTIF DOMAIN-CONTAINING PROTEIN"/>
    <property type="match status" value="1"/>
</dbReference>
<protein>
    <submittedName>
        <fullName evidence="2">Uncharacterized protein</fullName>
    </submittedName>
</protein>
<feature type="compositionally biased region" description="Low complexity" evidence="1">
    <location>
        <begin position="601"/>
        <end position="612"/>
    </location>
</feature>
<dbReference type="PANTHER" id="PTHR41156">
    <property type="entry name" value="AGAP006184-PA"/>
    <property type="match status" value="1"/>
</dbReference>
<dbReference type="OrthoDB" id="6372047at2759"/>
<evidence type="ECO:0000313" key="3">
    <source>
        <dbReference type="Proteomes" id="UP000242457"/>
    </source>
</evidence>
<evidence type="ECO:0000313" key="2">
    <source>
        <dbReference type="EMBL" id="PBC32211.1"/>
    </source>
</evidence>